<feature type="transmembrane region" description="Helical" evidence="1">
    <location>
        <begin position="40"/>
        <end position="59"/>
    </location>
</feature>
<sequence>MLFTMLLILTSLGFFAERLFDRDFIFLEGIINKSSMFSLGFFYVSSGVMSIILALFASCCVSSKVRIYMRIFLLFGTAVTCAMAASVAFVHMFYYSIFTENYEYYVNGSRSPGGAWSTIQLSLKCRNINYTEITRSVEQYTQRCVRVYIVLALLSIALSLILLLLARAASRCKIQEDAMHVPPIKECVGVGFSSASLRVKRVIEGNMGVSPV</sequence>
<reference evidence="2" key="1">
    <citation type="journal article" date="2024" name="Gigascience">
        <title>Chromosome-level genome of the poultry shaft louse Menopon gallinae provides insight into the host-switching and adaptive evolution of parasitic lice.</title>
        <authorList>
            <person name="Xu Y."/>
            <person name="Ma L."/>
            <person name="Liu S."/>
            <person name="Liang Y."/>
            <person name="Liu Q."/>
            <person name="He Z."/>
            <person name="Tian L."/>
            <person name="Duan Y."/>
            <person name="Cai W."/>
            <person name="Li H."/>
            <person name="Song F."/>
        </authorList>
    </citation>
    <scope>NUCLEOTIDE SEQUENCE</scope>
    <source>
        <strain evidence="2">Cailab_2023a</strain>
    </source>
</reference>
<organism evidence="2">
    <name type="scientific">Menopon gallinae</name>
    <name type="common">poultry shaft louse</name>
    <dbReference type="NCBI Taxonomy" id="328185"/>
    <lineage>
        <taxon>Eukaryota</taxon>
        <taxon>Metazoa</taxon>
        <taxon>Ecdysozoa</taxon>
        <taxon>Arthropoda</taxon>
        <taxon>Hexapoda</taxon>
        <taxon>Insecta</taxon>
        <taxon>Pterygota</taxon>
        <taxon>Neoptera</taxon>
        <taxon>Paraneoptera</taxon>
        <taxon>Psocodea</taxon>
        <taxon>Troctomorpha</taxon>
        <taxon>Phthiraptera</taxon>
        <taxon>Amblycera</taxon>
        <taxon>Menoponidae</taxon>
        <taxon>Menopon</taxon>
    </lineage>
</organism>
<keyword evidence="1" id="KW-0472">Membrane</keyword>
<feature type="transmembrane region" description="Helical" evidence="1">
    <location>
        <begin position="145"/>
        <end position="166"/>
    </location>
</feature>
<evidence type="ECO:0008006" key="3">
    <source>
        <dbReference type="Google" id="ProtNLM"/>
    </source>
</evidence>
<accession>A0AAW2H7X1</accession>
<feature type="transmembrane region" description="Helical" evidence="1">
    <location>
        <begin position="71"/>
        <end position="94"/>
    </location>
</feature>
<evidence type="ECO:0000313" key="2">
    <source>
        <dbReference type="EMBL" id="KAL0265796.1"/>
    </source>
</evidence>
<dbReference type="EMBL" id="JARGDH010000006">
    <property type="protein sequence ID" value="KAL0265796.1"/>
    <property type="molecule type" value="Genomic_DNA"/>
</dbReference>
<proteinExistence type="predicted"/>
<keyword evidence="1" id="KW-1133">Transmembrane helix</keyword>
<gene>
    <name evidence="2" type="ORF">PYX00_011511</name>
</gene>
<keyword evidence="1" id="KW-0812">Transmembrane</keyword>
<evidence type="ECO:0000256" key="1">
    <source>
        <dbReference type="SAM" id="Phobius"/>
    </source>
</evidence>
<name>A0AAW2H7X1_9NEOP</name>
<comment type="caution">
    <text evidence="2">The sequence shown here is derived from an EMBL/GenBank/DDBJ whole genome shotgun (WGS) entry which is preliminary data.</text>
</comment>
<dbReference type="AlphaFoldDB" id="A0AAW2H7X1"/>
<protein>
    <recommendedName>
        <fullName evidence="3">Tetraspanin</fullName>
    </recommendedName>
</protein>